<evidence type="ECO:0008006" key="4">
    <source>
        <dbReference type="Google" id="ProtNLM"/>
    </source>
</evidence>
<organism evidence="2 3">
    <name type="scientific">Streptomyces qinglanensis</name>
    <dbReference type="NCBI Taxonomy" id="943816"/>
    <lineage>
        <taxon>Bacteria</taxon>
        <taxon>Bacillati</taxon>
        <taxon>Actinomycetota</taxon>
        <taxon>Actinomycetes</taxon>
        <taxon>Kitasatosporales</taxon>
        <taxon>Streptomycetaceae</taxon>
        <taxon>Streptomyces</taxon>
    </lineage>
</organism>
<dbReference type="OrthoDB" id="8450665at2"/>
<feature type="region of interest" description="Disordered" evidence="1">
    <location>
        <begin position="159"/>
        <end position="187"/>
    </location>
</feature>
<dbReference type="EMBL" id="FOGO01000003">
    <property type="protein sequence ID" value="SER71711.1"/>
    <property type="molecule type" value="Genomic_DNA"/>
</dbReference>
<proteinExistence type="predicted"/>
<gene>
    <name evidence="2" type="ORF">SAMN05421870_103525</name>
</gene>
<dbReference type="STRING" id="943816.AN217_14720"/>
<sequence length="187" mass="20094">MAEPQQDAPQGAEHATMVRIGQAIMLHRGGDREEARNRFAALWTETDMDADLFHRCTIAHYMADTQDDPVDELAWDLRALAAADALEQDGAGRAEHRTAVRSLYPSLYLDLAADHVKLGDEEAARSELEQARCRLGALPADAYRQGLLAAVERLEKRIADGAASPGGRPGDDGGPDGGPDGGLDPRA</sequence>
<keyword evidence="3" id="KW-1185">Reference proteome</keyword>
<protein>
    <recommendedName>
        <fullName evidence="4">Tetratricopeptide repeat-containing protein</fullName>
    </recommendedName>
</protein>
<dbReference type="RefSeq" id="WP_107437437.1">
    <property type="nucleotide sequence ID" value="NZ_FOGO01000003.1"/>
</dbReference>
<name>A0A1H9RFW9_9ACTN</name>
<dbReference type="Proteomes" id="UP000182841">
    <property type="component" value="Unassembled WGS sequence"/>
</dbReference>
<accession>A0A1H9RFW9</accession>
<dbReference type="AlphaFoldDB" id="A0A1H9RFW9"/>
<reference evidence="3" key="1">
    <citation type="submission" date="2016-10" db="EMBL/GenBank/DDBJ databases">
        <authorList>
            <person name="Varghese N."/>
            <person name="Submissions S."/>
        </authorList>
    </citation>
    <scope>NUCLEOTIDE SEQUENCE [LARGE SCALE GENOMIC DNA]</scope>
    <source>
        <strain evidence="3">CGMCC 4.6825</strain>
    </source>
</reference>
<evidence type="ECO:0000313" key="2">
    <source>
        <dbReference type="EMBL" id="SER71711.1"/>
    </source>
</evidence>
<evidence type="ECO:0000313" key="3">
    <source>
        <dbReference type="Proteomes" id="UP000182841"/>
    </source>
</evidence>
<evidence type="ECO:0000256" key="1">
    <source>
        <dbReference type="SAM" id="MobiDB-lite"/>
    </source>
</evidence>